<evidence type="ECO:0008006" key="3">
    <source>
        <dbReference type="Google" id="ProtNLM"/>
    </source>
</evidence>
<dbReference type="AlphaFoldDB" id="A0A7K1T190"/>
<evidence type="ECO:0000313" key="1">
    <source>
        <dbReference type="EMBL" id="MVN23315.1"/>
    </source>
</evidence>
<protein>
    <recommendedName>
        <fullName evidence="3">Lumazine-binding</fullName>
    </recommendedName>
</protein>
<dbReference type="InterPro" id="IPR032710">
    <property type="entry name" value="NTF2-like_dom_sf"/>
</dbReference>
<accession>A0A7K1T190</accession>
<name>A0A7K1T190_9SPHI</name>
<dbReference type="Gene3D" id="3.10.450.50">
    <property type="match status" value="1"/>
</dbReference>
<organism evidence="1 2">
    <name type="scientific">Mucilaginibacter arboris</name>
    <dbReference type="NCBI Taxonomy" id="2682090"/>
    <lineage>
        <taxon>Bacteria</taxon>
        <taxon>Pseudomonadati</taxon>
        <taxon>Bacteroidota</taxon>
        <taxon>Sphingobacteriia</taxon>
        <taxon>Sphingobacteriales</taxon>
        <taxon>Sphingobacteriaceae</taxon>
        <taxon>Mucilaginibacter</taxon>
    </lineage>
</organism>
<proteinExistence type="predicted"/>
<comment type="caution">
    <text evidence="1">The sequence shown here is derived from an EMBL/GenBank/DDBJ whole genome shotgun (WGS) entry which is preliminary data.</text>
</comment>
<keyword evidence="2" id="KW-1185">Reference proteome</keyword>
<sequence>MKTSTFFLSLFFILVFCKEGKSQGPKDSLTFNKVIVDYMEGIRNTDFEKIKSVFSNDAIVKIPRSGKVITETKNELLLDMRQYKGIKQNFNCTYSTVCYCDAIGIAKIKFAYPLFNLYEYLVIEKQEESWKITQVIKEYNDITDKNSIKLAVDH</sequence>
<reference evidence="1 2" key="1">
    <citation type="submission" date="2019-12" db="EMBL/GenBank/DDBJ databases">
        <title>Mucilaginibacter sp. HMF7410 genome sequencing and assembly.</title>
        <authorList>
            <person name="Kang H."/>
            <person name="Cha I."/>
            <person name="Kim H."/>
            <person name="Joh K."/>
        </authorList>
    </citation>
    <scope>NUCLEOTIDE SEQUENCE [LARGE SCALE GENOMIC DNA]</scope>
    <source>
        <strain evidence="1 2">HMF7410</strain>
    </source>
</reference>
<dbReference type="RefSeq" id="WP_157569438.1">
    <property type="nucleotide sequence ID" value="NZ_WPIK01000022.1"/>
</dbReference>
<dbReference type="SUPFAM" id="SSF54427">
    <property type="entry name" value="NTF2-like"/>
    <property type="match status" value="1"/>
</dbReference>
<evidence type="ECO:0000313" key="2">
    <source>
        <dbReference type="Proteomes" id="UP000462014"/>
    </source>
</evidence>
<dbReference type="Proteomes" id="UP000462014">
    <property type="component" value="Unassembled WGS sequence"/>
</dbReference>
<dbReference type="InterPro" id="IPR039437">
    <property type="entry name" value="FrzH/put_lumazine-bd"/>
</dbReference>
<dbReference type="Pfam" id="PF12893">
    <property type="entry name" value="Lumazine_bd_2"/>
    <property type="match status" value="1"/>
</dbReference>
<dbReference type="EMBL" id="WPIK01000022">
    <property type="protein sequence ID" value="MVN23315.1"/>
    <property type="molecule type" value="Genomic_DNA"/>
</dbReference>
<gene>
    <name evidence="1" type="ORF">GO621_17460</name>
</gene>